<keyword evidence="10" id="KW-0524">Neurogenesis</keyword>
<evidence type="ECO:0000256" key="13">
    <source>
        <dbReference type="ARBA" id="ARBA00023274"/>
    </source>
</evidence>
<evidence type="ECO:0000256" key="6">
    <source>
        <dbReference type="ARBA" id="ARBA00022491"/>
    </source>
</evidence>
<dbReference type="InterPro" id="IPR040472">
    <property type="entry name" value="FMRP_KH0"/>
</dbReference>
<dbReference type="AlphaFoldDB" id="A0AAV6VRG0"/>
<evidence type="ECO:0000256" key="7">
    <source>
        <dbReference type="ARBA" id="ARBA00022737"/>
    </source>
</evidence>
<dbReference type="Proteomes" id="UP000827092">
    <property type="component" value="Unassembled WGS sequence"/>
</dbReference>
<keyword evidence="12" id="KW-0966">Cell projection</keyword>
<keyword evidence="6" id="KW-0678">Repressor</keyword>
<name>A0AAV6VRG0_9ARAC</name>
<evidence type="ECO:0000256" key="8">
    <source>
        <dbReference type="ARBA" id="ARBA00022845"/>
    </source>
</evidence>
<keyword evidence="9 15" id="KW-0694">RNA-binding</keyword>
<dbReference type="GO" id="GO:0051028">
    <property type="term" value="P:mRNA transport"/>
    <property type="evidence" value="ECO:0007669"/>
    <property type="project" value="TreeGrafter"/>
</dbReference>
<dbReference type="FunFam" id="3.30.1370.10:FF:000054">
    <property type="entry name" value="Fragile X mental retardation protein 1"/>
    <property type="match status" value="1"/>
</dbReference>
<comment type="similarity">
    <text evidence="4">Belongs to the FMR1 family.</text>
</comment>
<dbReference type="Pfam" id="PF05641">
    <property type="entry name" value="Agenet"/>
    <property type="match status" value="1"/>
</dbReference>
<evidence type="ECO:0000256" key="5">
    <source>
        <dbReference type="ARBA" id="ARBA00022490"/>
    </source>
</evidence>
<evidence type="ECO:0000256" key="12">
    <source>
        <dbReference type="ARBA" id="ARBA00023273"/>
    </source>
</evidence>
<dbReference type="InterPro" id="IPR041560">
    <property type="entry name" value="Tudor_FRM1"/>
</dbReference>
<dbReference type="GO" id="GO:0005634">
    <property type="term" value="C:nucleus"/>
    <property type="evidence" value="ECO:0007669"/>
    <property type="project" value="TreeGrafter"/>
</dbReference>
<feature type="compositionally biased region" description="Low complexity" evidence="16">
    <location>
        <begin position="510"/>
        <end position="523"/>
    </location>
</feature>
<dbReference type="FunFam" id="2.30.30.140:FF:000103">
    <property type="entry name" value="Fmr1, isoform J"/>
    <property type="match status" value="1"/>
</dbReference>
<evidence type="ECO:0000313" key="18">
    <source>
        <dbReference type="EMBL" id="KAG8198346.1"/>
    </source>
</evidence>
<keyword evidence="13" id="KW-0687">Ribonucleoprotein</keyword>
<dbReference type="CDD" id="cd22427">
    <property type="entry name" value="KH_I_FMR1_FXR_rpt3"/>
    <property type="match status" value="1"/>
</dbReference>
<dbReference type="SUPFAM" id="SSF54791">
    <property type="entry name" value="Eukaryotic type KH-domain (KH-domain type I)"/>
    <property type="match status" value="2"/>
</dbReference>
<dbReference type="Pfam" id="PF00013">
    <property type="entry name" value="KH_1"/>
    <property type="match status" value="2"/>
</dbReference>
<dbReference type="InterPro" id="IPR004087">
    <property type="entry name" value="KH_dom"/>
</dbReference>
<comment type="caution">
    <text evidence="18">The sequence shown here is derived from an EMBL/GenBank/DDBJ whole genome shotgun (WGS) entry which is preliminary data.</text>
</comment>
<dbReference type="InterPro" id="IPR008395">
    <property type="entry name" value="Agenet-like_dom"/>
</dbReference>
<dbReference type="InterPro" id="IPR040148">
    <property type="entry name" value="FMR1"/>
</dbReference>
<dbReference type="GO" id="GO:0099577">
    <property type="term" value="P:regulation of translation at presynapse, modulating synaptic transmission"/>
    <property type="evidence" value="ECO:0007669"/>
    <property type="project" value="TreeGrafter"/>
</dbReference>
<evidence type="ECO:0000256" key="14">
    <source>
        <dbReference type="ARBA" id="ARBA00034103"/>
    </source>
</evidence>
<keyword evidence="19" id="KW-1185">Reference proteome</keyword>
<feature type="compositionally biased region" description="Polar residues" evidence="16">
    <location>
        <begin position="476"/>
        <end position="492"/>
    </location>
</feature>
<accession>A0AAV6VRG0</accession>
<feature type="compositionally biased region" description="Polar residues" evidence="16">
    <location>
        <begin position="524"/>
        <end position="548"/>
    </location>
</feature>
<dbReference type="InterPro" id="IPR036612">
    <property type="entry name" value="KH_dom_type_1_sf"/>
</dbReference>
<reference evidence="18 19" key="1">
    <citation type="journal article" date="2022" name="Nat. Ecol. Evol.">
        <title>A masculinizing supergene underlies an exaggerated male reproductive morph in a spider.</title>
        <authorList>
            <person name="Hendrickx F."/>
            <person name="De Corte Z."/>
            <person name="Sonet G."/>
            <person name="Van Belleghem S.M."/>
            <person name="Kostlbacher S."/>
            <person name="Vangestel C."/>
        </authorList>
    </citation>
    <scope>NUCLEOTIDE SEQUENCE [LARGE SCALE GENOMIC DNA]</scope>
    <source>
        <strain evidence="18">W744_W776</strain>
    </source>
</reference>
<dbReference type="GO" id="GO:0045727">
    <property type="term" value="P:positive regulation of translation"/>
    <property type="evidence" value="ECO:0007669"/>
    <property type="project" value="TreeGrafter"/>
</dbReference>
<organism evidence="18 19">
    <name type="scientific">Oedothorax gibbosus</name>
    <dbReference type="NCBI Taxonomy" id="931172"/>
    <lineage>
        <taxon>Eukaryota</taxon>
        <taxon>Metazoa</taxon>
        <taxon>Ecdysozoa</taxon>
        <taxon>Arthropoda</taxon>
        <taxon>Chelicerata</taxon>
        <taxon>Arachnida</taxon>
        <taxon>Araneae</taxon>
        <taxon>Araneomorphae</taxon>
        <taxon>Entelegynae</taxon>
        <taxon>Araneoidea</taxon>
        <taxon>Linyphiidae</taxon>
        <taxon>Erigoninae</taxon>
        <taxon>Oedothorax</taxon>
    </lineage>
</organism>
<evidence type="ECO:0000256" key="11">
    <source>
        <dbReference type="ARBA" id="ARBA00023018"/>
    </source>
</evidence>
<dbReference type="GO" id="GO:0048513">
    <property type="term" value="P:animal organ development"/>
    <property type="evidence" value="ECO:0007669"/>
    <property type="project" value="TreeGrafter"/>
</dbReference>
<dbReference type="GO" id="GO:0048170">
    <property type="term" value="P:positive regulation of long-term neuronal synaptic plasticity"/>
    <property type="evidence" value="ECO:0007669"/>
    <property type="project" value="TreeGrafter"/>
</dbReference>
<feature type="compositionally biased region" description="Basic residues" evidence="16">
    <location>
        <begin position="495"/>
        <end position="505"/>
    </location>
</feature>
<evidence type="ECO:0000256" key="2">
    <source>
        <dbReference type="ARBA" id="ARBA00004484"/>
    </source>
</evidence>
<dbReference type="GO" id="GO:1990904">
    <property type="term" value="C:ribonucleoprotein complex"/>
    <property type="evidence" value="ECO:0007669"/>
    <property type="project" value="UniProtKB-KW"/>
</dbReference>
<dbReference type="CDD" id="cd22425">
    <property type="entry name" value="KH_I_FMR1_FXR_rpt1"/>
    <property type="match status" value="1"/>
</dbReference>
<dbReference type="EMBL" id="JAFNEN010000041">
    <property type="protein sequence ID" value="KAG8198346.1"/>
    <property type="molecule type" value="Genomic_DNA"/>
</dbReference>
<dbReference type="GO" id="GO:0003730">
    <property type="term" value="F:mRNA 3'-UTR binding"/>
    <property type="evidence" value="ECO:0007669"/>
    <property type="project" value="TreeGrafter"/>
</dbReference>
<dbReference type="GO" id="GO:0043204">
    <property type="term" value="C:perikaryon"/>
    <property type="evidence" value="ECO:0007669"/>
    <property type="project" value="UniProtKB-SubCell"/>
</dbReference>
<dbReference type="Gene3D" id="2.30.30.140">
    <property type="match status" value="2"/>
</dbReference>
<dbReference type="Pfam" id="PF18336">
    <property type="entry name" value="Tudor_FRX1"/>
    <property type="match status" value="1"/>
</dbReference>
<feature type="domain" description="Agenet-like" evidence="17">
    <location>
        <begin position="6"/>
        <end position="50"/>
    </location>
</feature>
<dbReference type="CDD" id="cd22426">
    <property type="entry name" value="KH_I_FMR1_FXR_rpt2"/>
    <property type="match status" value="1"/>
</dbReference>
<dbReference type="Gene3D" id="3.30.1370.10">
    <property type="entry name" value="K Homology domain, type 1"/>
    <property type="match status" value="2"/>
</dbReference>
<evidence type="ECO:0000256" key="16">
    <source>
        <dbReference type="SAM" id="MobiDB-lite"/>
    </source>
</evidence>
<evidence type="ECO:0000259" key="17">
    <source>
        <dbReference type="PROSITE" id="PS51641"/>
    </source>
</evidence>
<proteinExistence type="inferred from homology"/>
<dbReference type="InterPro" id="IPR004088">
    <property type="entry name" value="KH_dom_type_1"/>
</dbReference>
<dbReference type="GO" id="GO:0010494">
    <property type="term" value="C:cytoplasmic stress granule"/>
    <property type="evidence" value="ECO:0007669"/>
    <property type="project" value="UniProtKB-SubCell"/>
</dbReference>
<dbReference type="GO" id="GO:0045182">
    <property type="term" value="F:translation regulator activity"/>
    <property type="evidence" value="ECO:0007669"/>
    <property type="project" value="TreeGrafter"/>
</dbReference>
<dbReference type="PROSITE" id="PS51641">
    <property type="entry name" value="AGENET_LIKE"/>
    <property type="match status" value="2"/>
</dbReference>
<sequence>MDDLAIEVCGENGAYYKAYMVDLHDDGVSVAFENDWQPQTKFPFRRVRLPPAHKEDKKDFAENQEVEVFSRSNEQEACGWWKALVKMTKGGFHVVEYVGWETTCTEIVASDRIRLRNTNLPINKNTFKLFELEIPEDLREYAKLECAHKEFKKAIGAAICRFDAAKNSLIIVSKSDTAEKRAGMLSEMHFRNLRQKILLLNRTEEAARQLENTKLNCASGHVQEFKVREDLMGLAIGAHGANIQNARKLQGVTGIDLEEKTCTFKIYGDTEEAVYKARCMLEYSEELVEVPRLLVGKVIGKNGRIIQEIVDKSGVVRVKIEGDNDNQIPREDVPFVFVGTMESINNAKVLLEYHLAHLKEVEKLRQDKLEIDQKLRSQSGTLLNYPIVRRGYDRSYSDIESGRGRGNLLRGRGRGGRMDMNRRWSGADNRYSNNQAHRFGSVRDDRYADLPPRQRIRNDRRRVTDEDESVLDSHEVSSIASIDQESVSSIEGSRNRKRRKKRKPKYQLEGSKSSDGYKSSGLSEATQASSERLQNNSLKGTIEETCTNGEDKKMLKNGGSSSLPKPQRDQHSARSPANNLASKAELSVSKEVSVINGTA</sequence>
<keyword evidence="7" id="KW-0677">Repeat</keyword>
<evidence type="ECO:0000313" key="19">
    <source>
        <dbReference type="Proteomes" id="UP000827092"/>
    </source>
</evidence>
<dbReference type="GO" id="GO:0043005">
    <property type="term" value="C:neuron projection"/>
    <property type="evidence" value="ECO:0007669"/>
    <property type="project" value="UniProtKB-SubCell"/>
</dbReference>
<dbReference type="GO" id="GO:0043488">
    <property type="term" value="P:regulation of mRNA stability"/>
    <property type="evidence" value="ECO:0007669"/>
    <property type="project" value="TreeGrafter"/>
</dbReference>
<evidence type="ECO:0000256" key="3">
    <source>
        <dbReference type="ARBA" id="ARBA00004487"/>
    </source>
</evidence>
<dbReference type="PANTHER" id="PTHR10603">
    <property type="entry name" value="FRAGILE X MENTAL RETARDATION SYNDROME-RELATED PROTEIN"/>
    <property type="match status" value="1"/>
</dbReference>
<dbReference type="PROSITE" id="PS50084">
    <property type="entry name" value="KH_TYPE_1"/>
    <property type="match status" value="2"/>
</dbReference>
<keyword evidence="8" id="KW-0810">Translation regulation</keyword>
<keyword evidence="5" id="KW-0963">Cytoplasm</keyword>
<dbReference type="FunFam" id="3.30.1370.10:FF:000004">
    <property type="entry name" value="Fragile X mental retardation 1, isoform CRA_e"/>
    <property type="match status" value="1"/>
</dbReference>
<comment type="subcellular location">
    <subcellularLocation>
        <location evidence="3">Cell projection</location>
        <location evidence="3">Neuron projection</location>
    </subcellularLocation>
    <subcellularLocation>
        <location evidence="1">Cytoplasm</location>
        <location evidence="1">Stress granule</location>
    </subcellularLocation>
    <subcellularLocation>
        <location evidence="2">Perikaryon</location>
    </subcellularLocation>
    <subcellularLocation>
        <location evidence="14">Synapse</location>
    </subcellularLocation>
</comment>
<dbReference type="Pfam" id="PF17904">
    <property type="entry name" value="KH_9"/>
    <property type="match status" value="1"/>
</dbReference>
<dbReference type="PANTHER" id="PTHR10603:SF7">
    <property type="entry name" value="FRAGILE X MESSENGER RIBONUCLEOPROTEIN 1 HOMOLOG"/>
    <property type="match status" value="1"/>
</dbReference>
<evidence type="ECO:0000256" key="1">
    <source>
        <dbReference type="ARBA" id="ARBA00004210"/>
    </source>
</evidence>
<keyword evidence="11" id="KW-0770">Synapse</keyword>
<dbReference type="GO" id="GO:0007399">
    <property type="term" value="P:nervous system development"/>
    <property type="evidence" value="ECO:0007669"/>
    <property type="project" value="UniProtKB-KW"/>
</dbReference>
<evidence type="ECO:0000256" key="15">
    <source>
        <dbReference type="PROSITE-ProRule" id="PRU00117"/>
    </source>
</evidence>
<dbReference type="GO" id="GO:0098793">
    <property type="term" value="C:presynapse"/>
    <property type="evidence" value="ECO:0007669"/>
    <property type="project" value="GOC"/>
</dbReference>
<evidence type="ECO:0000256" key="9">
    <source>
        <dbReference type="ARBA" id="ARBA00022884"/>
    </source>
</evidence>
<dbReference type="SMART" id="SM00322">
    <property type="entry name" value="KH"/>
    <property type="match status" value="2"/>
</dbReference>
<protein>
    <recommendedName>
        <fullName evidence="17">Agenet-like domain-containing protein</fullName>
    </recommendedName>
</protein>
<evidence type="ECO:0000256" key="4">
    <source>
        <dbReference type="ARBA" id="ARBA00006633"/>
    </source>
</evidence>
<feature type="region of interest" description="Disordered" evidence="16">
    <location>
        <begin position="399"/>
        <end position="599"/>
    </location>
</feature>
<gene>
    <name evidence="18" type="ORF">JTE90_021594</name>
</gene>
<dbReference type="CDD" id="cd20402">
    <property type="entry name" value="Tudor_Agenet_FMRP-like_rpt1"/>
    <property type="match status" value="1"/>
</dbReference>
<feature type="domain" description="Agenet-like" evidence="17">
    <location>
        <begin position="64"/>
        <end position="116"/>
    </location>
</feature>
<evidence type="ECO:0000256" key="10">
    <source>
        <dbReference type="ARBA" id="ARBA00022902"/>
    </source>
</evidence>